<organism evidence="1 2">
    <name type="scientific">Paeniglutamicibacter sulfureus</name>
    <dbReference type="NCBI Taxonomy" id="43666"/>
    <lineage>
        <taxon>Bacteria</taxon>
        <taxon>Bacillati</taxon>
        <taxon>Actinomycetota</taxon>
        <taxon>Actinomycetes</taxon>
        <taxon>Micrococcales</taxon>
        <taxon>Micrococcaceae</taxon>
        <taxon>Paeniglutamicibacter</taxon>
    </lineage>
</organism>
<evidence type="ECO:0000313" key="2">
    <source>
        <dbReference type="Proteomes" id="UP001183817"/>
    </source>
</evidence>
<sequence>MIDLPAGFLCSCLCGDLSGINYLSPWGGITYDRDWSPHTQTILLSAQGCQHFLGVPFSVAFPGRHLCRDVPLYPNGIGP</sequence>
<protein>
    <submittedName>
        <fullName evidence="1">Uncharacterized protein</fullName>
    </submittedName>
</protein>
<accession>A0ABU2BHC3</accession>
<name>A0ABU2BHC3_9MICC</name>
<reference evidence="1 2" key="1">
    <citation type="submission" date="2023-07" db="EMBL/GenBank/DDBJ databases">
        <title>Sequencing the genomes of 1000 actinobacteria strains.</title>
        <authorList>
            <person name="Klenk H.-P."/>
        </authorList>
    </citation>
    <scope>NUCLEOTIDE SEQUENCE [LARGE SCALE GENOMIC DNA]</scope>
    <source>
        <strain evidence="1 2">DSM 20167</strain>
    </source>
</reference>
<dbReference type="EMBL" id="JAVDYI010000001">
    <property type="protein sequence ID" value="MDR7357666.1"/>
    <property type="molecule type" value="Genomic_DNA"/>
</dbReference>
<proteinExistence type="predicted"/>
<comment type="caution">
    <text evidence="1">The sequence shown here is derived from an EMBL/GenBank/DDBJ whole genome shotgun (WGS) entry which is preliminary data.</text>
</comment>
<keyword evidence="2" id="KW-1185">Reference proteome</keyword>
<evidence type="ECO:0000313" key="1">
    <source>
        <dbReference type="EMBL" id="MDR7357666.1"/>
    </source>
</evidence>
<dbReference type="Proteomes" id="UP001183817">
    <property type="component" value="Unassembled WGS sequence"/>
</dbReference>
<gene>
    <name evidence="1" type="ORF">J2S64_001357</name>
</gene>